<dbReference type="EMBL" id="LAZR01008963">
    <property type="protein sequence ID" value="KKM75528.1"/>
    <property type="molecule type" value="Genomic_DNA"/>
</dbReference>
<comment type="caution">
    <text evidence="1">The sequence shown here is derived from an EMBL/GenBank/DDBJ whole genome shotgun (WGS) entry which is preliminary data.</text>
</comment>
<reference evidence="1" key="1">
    <citation type="journal article" date="2015" name="Nature">
        <title>Complex archaea that bridge the gap between prokaryotes and eukaryotes.</title>
        <authorList>
            <person name="Spang A."/>
            <person name="Saw J.H."/>
            <person name="Jorgensen S.L."/>
            <person name="Zaremba-Niedzwiedzka K."/>
            <person name="Martijn J."/>
            <person name="Lind A.E."/>
            <person name="van Eijk R."/>
            <person name="Schleper C."/>
            <person name="Guy L."/>
            <person name="Ettema T.J."/>
        </authorList>
    </citation>
    <scope>NUCLEOTIDE SEQUENCE</scope>
</reference>
<feature type="non-terminal residue" evidence="1">
    <location>
        <position position="1"/>
    </location>
</feature>
<gene>
    <name evidence="1" type="ORF">LCGC14_1389360</name>
</gene>
<organism evidence="1">
    <name type="scientific">marine sediment metagenome</name>
    <dbReference type="NCBI Taxonomy" id="412755"/>
    <lineage>
        <taxon>unclassified sequences</taxon>
        <taxon>metagenomes</taxon>
        <taxon>ecological metagenomes</taxon>
    </lineage>
</organism>
<accession>A0A0F9K0M1</accession>
<evidence type="ECO:0000313" key="1">
    <source>
        <dbReference type="EMBL" id="KKM75528.1"/>
    </source>
</evidence>
<proteinExistence type="predicted"/>
<dbReference type="AlphaFoldDB" id="A0A0F9K0M1"/>
<name>A0A0F9K0M1_9ZZZZ</name>
<protein>
    <submittedName>
        <fullName evidence="1">Uncharacterized protein</fullName>
    </submittedName>
</protein>
<sequence length="346" mass="40049">SAVKQLKELCKKKNIKIPPKAKKAEIVKIVTDFTSKNKTQPKTNENKIEDTSIKESDIKGIEEPEGNLEEELIASFDETDDPALLFKDKIDMKFWQQPEFRVLLDVELAKDSKVAFYDLSGLVDKFFDNMLHEDFINYKISGIALKSAAQLHHYKITSVIKEEEMIQKKQEILKLRSRHARTIPKALPQPIQPKMQIATKKELFEAMRSMIIETMQNKEKLKRRRLRREEEKQNKIQMKSKAKLPKELLKHISGKEQTIGELHESWLNRIKATIKLNNKSKITFFDLMEIIKNDEKSNIGRSFALVRMFLALMFLSTAGASGTGKISTEILLFQEADFKDIQISLK</sequence>